<dbReference type="GO" id="GO:0010628">
    <property type="term" value="P:positive regulation of gene expression"/>
    <property type="evidence" value="ECO:0007669"/>
    <property type="project" value="TreeGrafter"/>
</dbReference>
<reference evidence="12" key="1">
    <citation type="submission" date="2015-09" db="EMBL/GenBank/DDBJ databases">
        <title>Scylla olivacea transcriptome.</title>
        <authorList>
            <person name="Ikhwanuddin M."/>
        </authorList>
    </citation>
    <scope>NUCLEOTIDE SEQUENCE</scope>
</reference>
<dbReference type="InterPro" id="IPR003617">
    <property type="entry name" value="TFIIS/CRSP70_N_sub"/>
</dbReference>
<evidence type="ECO:0000256" key="6">
    <source>
        <dbReference type="ARBA" id="ARBA00023163"/>
    </source>
</evidence>
<feature type="region of interest" description="Disordered" evidence="10">
    <location>
        <begin position="113"/>
        <end position="188"/>
    </location>
</feature>
<feature type="region of interest" description="Disordered" evidence="10">
    <location>
        <begin position="387"/>
        <end position="409"/>
    </location>
</feature>
<evidence type="ECO:0000256" key="3">
    <source>
        <dbReference type="ARBA" id="ARBA00019686"/>
    </source>
</evidence>
<feature type="region of interest" description="Disordered" evidence="10">
    <location>
        <begin position="202"/>
        <end position="295"/>
    </location>
</feature>
<evidence type="ECO:0000256" key="4">
    <source>
        <dbReference type="ARBA" id="ARBA00023015"/>
    </source>
</evidence>
<evidence type="ECO:0000256" key="5">
    <source>
        <dbReference type="ARBA" id="ARBA00023159"/>
    </source>
</evidence>
<accession>A0A0P4WIB7</accession>
<evidence type="ECO:0000256" key="10">
    <source>
        <dbReference type="SAM" id="MobiDB-lite"/>
    </source>
</evidence>
<organism evidence="12">
    <name type="scientific">Scylla olivacea</name>
    <name type="common">Orange mud crab</name>
    <name type="synonym">Cancer olivacea</name>
    <dbReference type="NCBI Taxonomy" id="85551"/>
    <lineage>
        <taxon>Eukaryota</taxon>
        <taxon>Metazoa</taxon>
        <taxon>Ecdysozoa</taxon>
        <taxon>Arthropoda</taxon>
        <taxon>Crustacea</taxon>
        <taxon>Multicrustacea</taxon>
        <taxon>Malacostraca</taxon>
        <taxon>Eumalacostraca</taxon>
        <taxon>Eucarida</taxon>
        <taxon>Decapoda</taxon>
        <taxon>Pleocyemata</taxon>
        <taxon>Brachyura</taxon>
        <taxon>Eubrachyura</taxon>
        <taxon>Portunoidea</taxon>
        <taxon>Portunidae</taxon>
        <taxon>Portuninae</taxon>
        <taxon>Scylla</taxon>
    </lineage>
</organism>
<dbReference type="EMBL" id="GDRN01071029">
    <property type="protein sequence ID" value="JAI63767.1"/>
    <property type="molecule type" value="Transcribed_RNA"/>
</dbReference>
<evidence type="ECO:0000256" key="8">
    <source>
        <dbReference type="ARBA" id="ARBA00031968"/>
    </source>
</evidence>
<feature type="compositionally biased region" description="Gly residues" evidence="10">
    <location>
        <begin position="116"/>
        <end position="135"/>
    </location>
</feature>
<dbReference type="GO" id="GO:0003712">
    <property type="term" value="F:transcription coregulator activity"/>
    <property type="evidence" value="ECO:0007669"/>
    <property type="project" value="TreeGrafter"/>
</dbReference>
<comment type="subcellular location">
    <subcellularLocation>
        <location evidence="1 9">Nucleus</location>
    </subcellularLocation>
</comment>
<dbReference type="AlphaFoldDB" id="A0A0P4WIB7"/>
<feature type="domain" description="TFIIS N-terminal" evidence="11">
    <location>
        <begin position="37"/>
        <end position="112"/>
    </location>
</feature>
<feature type="compositionally biased region" description="Low complexity" evidence="10">
    <location>
        <begin position="136"/>
        <end position="155"/>
    </location>
</feature>
<dbReference type="PANTHER" id="PTHR15201:SF1">
    <property type="entry name" value="MEDIATOR OF RNA POLYMERASE II TRANSCRIPTION SUBUNIT 26"/>
    <property type="match status" value="1"/>
</dbReference>
<feature type="region of interest" description="Disordered" evidence="10">
    <location>
        <begin position="423"/>
        <end position="474"/>
    </location>
</feature>
<evidence type="ECO:0000256" key="2">
    <source>
        <dbReference type="ARBA" id="ARBA00009681"/>
    </source>
</evidence>
<dbReference type="GO" id="GO:0006357">
    <property type="term" value="P:regulation of transcription by RNA polymerase II"/>
    <property type="evidence" value="ECO:0007669"/>
    <property type="project" value="InterPro"/>
</dbReference>
<dbReference type="SUPFAM" id="SSF47676">
    <property type="entry name" value="Conserved domain common to transcription factors TFIIS, elongin A, CRSP70"/>
    <property type="match status" value="1"/>
</dbReference>
<feature type="compositionally biased region" description="Basic and acidic residues" evidence="10">
    <location>
        <begin position="436"/>
        <end position="446"/>
    </location>
</feature>
<dbReference type="Pfam" id="PF08711">
    <property type="entry name" value="Med26"/>
    <property type="match status" value="1"/>
</dbReference>
<dbReference type="SMART" id="SM00509">
    <property type="entry name" value="TFS2N"/>
    <property type="match status" value="1"/>
</dbReference>
<dbReference type="PANTHER" id="PTHR15201">
    <property type="entry name" value="CRSP70"/>
    <property type="match status" value="1"/>
</dbReference>
<dbReference type="GO" id="GO:0070847">
    <property type="term" value="C:core mediator complex"/>
    <property type="evidence" value="ECO:0007669"/>
    <property type="project" value="TreeGrafter"/>
</dbReference>
<feature type="compositionally biased region" description="Acidic residues" evidence="10">
    <location>
        <begin position="527"/>
        <end position="539"/>
    </location>
</feature>
<keyword evidence="4" id="KW-0805">Transcription regulation</keyword>
<proteinExistence type="inferred from homology"/>
<dbReference type="InterPro" id="IPR042376">
    <property type="entry name" value="MED26"/>
</dbReference>
<feature type="compositionally biased region" description="Polar residues" evidence="10">
    <location>
        <begin position="158"/>
        <end position="181"/>
    </location>
</feature>
<comment type="similarity">
    <text evidence="2">Belongs to the Mediator complex subunit 26 family.</text>
</comment>
<feature type="compositionally biased region" description="Acidic residues" evidence="10">
    <location>
        <begin position="508"/>
        <end position="518"/>
    </location>
</feature>
<dbReference type="Gene3D" id="1.20.930.10">
    <property type="entry name" value="Conserved domain common to transcription factors TFIIS, elongin A, CRSP70"/>
    <property type="match status" value="1"/>
</dbReference>
<dbReference type="PROSITE" id="PS51319">
    <property type="entry name" value="TFIIS_N"/>
    <property type="match status" value="1"/>
</dbReference>
<evidence type="ECO:0000313" key="12">
    <source>
        <dbReference type="EMBL" id="JAI63767.1"/>
    </source>
</evidence>
<keyword evidence="5" id="KW-0010">Activator</keyword>
<feature type="compositionally biased region" description="Low complexity" evidence="10">
    <location>
        <begin position="455"/>
        <end position="472"/>
    </location>
</feature>
<feature type="region of interest" description="Disordered" evidence="10">
    <location>
        <begin position="497"/>
        <end position="553"/>
    </location>
</feature>
<evidence type="ECO:0000256" key="1">
    <source>
        <dbReference type="ARBA" id="ARBA00004123"/>
    </source>
</evidence>
<keyword evidence="6" id="KW-0804">Transcription</keyword>
<evidence type="ECO:0000256" key="7">
    <source>
        <dbReference type="ARBA" id="ARBA00023242"/>
    </source>
</evidence>
<protein>
    <recommendedName>
        <fullName evidence="3">Mediator of RNA polymerase II transcription subunit 26</fullName>
    </recommendedName>
    <alternativeName>
        <fullName evidence="8">Mediator complex subunit 26</fullName>
    </alternativeName>
</protein>
<evidence type="ECO:0000256" key="9">
    <source>
        <dbReference type="PROSITE-ProRule" id="PRU00649"/>
    </source>
</evidence>
<keyword evidence="7 9" id="KW-0539">Nucleus</keyword>
<dbReference type="InterPro" id="IPR017923">
    <property type="entry name" value="TFIIS_N"/>
</dbReference>
<name>A0A0P4WIB7_SCYOL</name>
<dbReference type="GO" id="GO:0016592">
    <property type="term" value="C:mediator complex"/>
    <property type="evidence" value="ECO:0007669"/>
    <property type="project" value="InterPro"/>
</dbReference>
<dbReference type="InterPro" id="IPR035441">
    <property type="entry name" value="TFIIS/LEDGF_dom_sf"/>
</dbReference>
<evidence type="ECO:0000259" key="11">
    <source>
        <dbReference type="PROSITE" id="PS51319"/>
    </source>
</evidence>
<sequence length="602" mass="64629">MFCGVCNIASNDWLCGETFNVRLMGLARGMCCVLAWTERSRGADDPGPIVTDMTACLELISKLERTPISKEVLESTRLGRHINNIRRKTNHQELYRRLKDLVRKWRKEVLADGVNGAAGSGPGPGLGGTAKGSGNGQPQPNSPSSLPSSGNTSPGVSAPTTPSTLVQRTRTASPTLTTAHSSRPLKPVSPALLRGRVLSPGLSLASTSPAITPPLAIPTRPRSRPQSPSVNPGLRQPSRADASSYAPSAENVAKTNTANKRLRKDDEDSSDIPVAKRPRNNVTNGFDEDSRDSVSSIVSNECAKVTSGSSECSKSRRIASINAALKRKSTVSDTLNTTSNSDQLQQKMAAIPVPAKACKVKTTSQIVAELAERKGDSKLAERASKLEEQHVREVTSPGAALGMGRGTDSAAVTRNKMDHLQRYLSSQSGPAFEEYSGGRDEDRDSMSSETEVQESTSAPASPSAGPAHVPVPVTTPSNLDLLGVMNGETAEEILARLPPIDPSSVVWDDPEDQTEAQEQEGRSGEHDEQDSGSESEDETERLVRKSKKVPPEKVGCLHSSNLDCQNGNFDVDGKFREWHEVLVRKGYQDDPLIVLPYVITDF</sequence>